<dbReference type="GO" id="GO:0005789">
    <property type="term" value="C:endoplasmic reticulum membrane"/>
    <property type="evidence" value="ECO:0007669"/>
    <property type="project" value="TreeGrafter"/>
</dbReference>
<dbReference type="PANTHER" id="PTHR11626:SF2">
    <property type="entry name" value="SQUALENE SYNTHASE"/>
    <property type="match status" value="1"/>
</dbReference>
<evidence type="ECO:0000313" key="2">
    <source>
        <dbReference type="Proteomes" id="UP001147747"/>
    </source>
</evidence>
<dbReference type="GO" id="GO:0006696">
    <property type="term" value="P:ergosterol biosynthetic process"/>
    <property type="evidence" value="ECO:0007669"/>
    <property type="project" value="TreeGrafter"/>
</dbReference>
<dbReference type="PANTHER" id="PTHR11626">
    <property type="entry name" value="FARNESYL-DIPHOSPHATE FARNESYLTRANSFERASE"/>
    <property type="match status" value="1"/>
</dbReference>
<comment type="caution">
    <text evidence="1">The sequence shown here is derived from an EMBL/GenBank/DDBJ whole genome shotgun (WGS) entry which is preliminary data.</text>
</comment>
<dbReference type="OrthoDB" id="431150at2759"/>
<evidence type="ECO:0000313" key="1">
    <source>
        <dbReference type="EMBL" id="KAJ5404513.1"/>
    </source>
</evidence>
<gene>
    <name evidence="1" type="ORF">N7509_004384</name>
</gene>
<dbReference type="GeneID" id="81368001"/>
<name>A0A9W9W793_9EURO</name>
<reference evidence="1" key="2">
    <citation type="journal article" date="2023" name="IMA Fungus">
        <title>Comparative genomic study of the Penicillium genus elucidates a diverse pangenome and 15 lateral gene transfer events.</title>
        <authorList>
            <person name="Petersen C."/>
            <person name="Sorensen T."/>
            <person name="Nielsen M.R."/>
            <person name="Sondergaard T.E."/>
            <person name="Sorensen J.L."/>
            <person name="Fitzpatrick D.A."/>
            <person name="Frisvad J.C."/>
            <person name="Nielsen K.L."/>
        </authorList>
    </citation>
    <scope>NUCLEOTIDE SEQUENCE</scope>
    <source>
        <strain evidence="1">IBT 29677</strain>
    </source>
</reference>
<dbReference type="GO" id="GO:0045338">
    <property type="term" value="P:farnesyl diphosphate metabolic process"/>
    <property type="evidence" value="ECO:0007669"/>
    <property type="project" value="InterPro"/>
</dbReference>
<accession>A0A9W9W793</accession>
<proteinExistence type="predicted"/>
<dbReference type="Gene3D" id="1.10.600.10">
    <property type="entry name" value="Farnesyl Diphosphate Synthase"/>
    <property type="match status" value="1"/>
</dbReference>
<reference evidence="1" key="1">
    <citation type="submission" date="2022-12" db="EMBL/GenBank/DDBJ databases">
        <authorList>
            <person name="Petersen C."/>
        </authorList>
    </citation>
    <scope>NUCLEOTIDE SEQUENCE</scope>
    <source>
        <strain evidence="1">IBT 29677</strain>
    </source>
</reference>
<dbReference type="GO" id="GO:0051996">
    <property type="term" value="F:squalene synthase [NAD(P)H] activity"/>
    <property type="evidence" value="ECO:0007669"/>
    <property type="project" value="InterPro"/>
</dbReference>
<protein>
    <submittedName>
        <fullName evidence="1">Uncharacterized protein</fullName>
    </submittedName>
</protein>
<dbReference type="AlphaFoldDB" id="A0A9W9W793"/>
<dbReference type="Proteomes" id="UP001147747">
    <property type="component" value="Unassembled WGS sequence"/>
</dbReference>
<dbReference type="InterPro" id="IPR044844">
    <property type="entry name" value="Trans_IPPS_euk-type"/>
</dbReference>
<sequence length="110" mass="12756">MAGRLPDRVLLVQFNHIIAKFRKLKPTYQVIIKDITKEWGIYVAGIVGEGLTYLFVEAEIGKNTLINYLLYRSIGLLLQKNNIIRNIRKDFDNGRRFGYARVMFSQSGDF</sequence>
<dbReference type="EMBL" id="JAPZBU010000005">
    <property type="protein sequence ID" value="KAJ5404513.1"/>
    <property type="molecule type" value="Genomic_DNA"/>
</dbReference>
<dbReference type="SUPFAM" id="SSF48576">
    <property type="entry name" value="Terpenoid synthases"/>
    <property type="match status" value="1"/>
</dbReference>
<organism evidence="1 2">
    <name type="scientific">Penicillium cosmopolitanum</name>
    <dbReference type="NCBI Taxonomy" id="1131564"/>
    <lineage>
        <taxon>Eukaryota</taxon>
        <taxon>Fungi</taxon>
        <taxon>Dikarya</taxon>
        <taxon>Ascomycota</taxon>
        <taxon>Pezizomycotina</taxon>
        <taxon>Eurotiomycetes</taxon>
        <taxon>Eurotiomycetidae</taxon>
        <taxon>Eurotiales</taxon>
        <taxon>Aspergillaceae</taxon>
        <taxon>Penicillium</taxon>
    </lineage>
</organism>
<dbReference type="InterPro" id="IPR008949">
    <property type="entry name" value="Isoprenoid_synthase_dom_sf"/>
</dbReference>
<keyword evidence="2" id="KW-1185">Reference proteome</keyword>
<dbReference type="RefSeq" id="XP_056491755.1">
    <property type="nucleotide sequence ID" value="XM_056629021.1"/>
</dbReference>